<keyword evidence="12" id="KW-1185">Reference proteome</keyword>
<comment type="caution">
    <text evidence="11">The sequence shown here is derived from an EMBL/GenBank/DDBJ whole genome shotgun (WGS) entry which is preliminary data.</text>
</comment>
<reference evidence="11" key="1">
    <citation type="submission" date="2023-02" db="EMBL/GenBank/DDBJ databases">
        <title>Identification and recombinant expression of a fungal hydrolase from Papiliotrema laurentii that hydrolyzes apple cutin and clears colloidal polyester polyurethane.</title>
        <authorList>
            <consortium name="DOE Joint Genome Institute"/>
            <person name="Roman V.A."/>
            <person name="Bojanowski C."/>
            <person name="Crable B.R."/>
            <person name="Wagner D.N."/>
            <person name="Hung C.S."/>
            <person name="Nadeau L.J."/>
            <person name="Schratz L."/>
            <person name="Haridas S."/>
            <person name="Pangilinan J."/>
            <person name="Lipzen A."/>
            <person name="Na H."/>
            <person name="Yan M."/>
            <person name="Ng V."/>
            <person name="Grigoriev I.V."/>
            <person name="Spatafora J.W."/>
            <person name="Barlow D."/>
            <person name="Biffinger J."/>
            <person name="Kelley-Loughnane N."/>
            <person name="Varaljay V.A."/>
            <person name="Crookes-Goodson W.J."/>
        </authorList>
    </citation>
    <scope>NUCLEOTIDE SEQUENCE</scope>
    <source>
        <strain evidence="11">5307AH</strain>
    </source>
</reference>
<feature type="compositionally biased region" description="Polar residues" evidence="7">
    <location>
        <begin position="434"/>
        <end position="450"/>
    </location>
</feature>
<feature type="transmembrane region" description="Helical" evidence="8">
    <location>
        <begin position="197"/>
        <end position="216"/>
    </location>
</feature>
<dbReference type="Pfam" id="PF01699">
    <property type="entry name" value="Na_Ca_ex"/>
    <property type="match status" value="2"/>
</dbReference>
<name>A0AAD9CYB8_PAPLA</name>
<feature type="signal peptide" evidence="9">
    <location>
        <begin position="1"/>
        <end position="28"/>
    </location>
</feature>
<evidence type="ECO:0000259" key="10">
    <source>
        <dbReference type="Pfam" id="PF01699"/>
    </source>
</evidence>
<feature type="compositionally biased region" description="Acidic residues" evidence="7">
    <location>
        <begin position="710"/>
        <end position="724"/>
    </location>
</feature>
<comment type="subcellular location">
    <subcellularLocation>
        <location evidence="1">Membrane</location>
        <topology evidence="1">Multi-pass membrane protein</topology>
    </subcellularLocation>
</comment>
<feature type="region of interest" description="Disordered" evidence="7">
    <location>
        <begin position="631"/>
        <end position="655"/>
    </location>
</feature>
<feature type="transmembrane region" description="Helical" evidence="8">
    <location>
        <begin position="932"/>
        <end position="949"/>
    </location>
</feature>
<organism evidence="11 12">
    <name type="scientific">Papiliotrema laurentii</name>
    <name type="common">Cryptococcus laurentii</name>
    <dbReference type="NCBI Taxonomy" id="5418"/>
    <lineage>
        <taxon>Eukaryota</taxon>
        <taxon>Fungi</taxon>
        <taxon>Dikarya</taxon>
        <taxon>Basidiomycota</taxon>
        <taxon>Agaricomycotina</taxon>
        <taxon>Tremellomycetes</taxon>
        <taxon>Tremellales</taxon>
        <taxon>Rhynchogastremaceae</taxon>
        <taxon>Papiliotrema</taxon>
    </lineage>
</organism>
<proteinExistence type="inferred from homology"/>
<feature type="compositionally biased region" description="Low complexity" evidence="7">
    <location>
        <begin position="313"/>
        <end position="327"/>
    </location>
</feature>
<dbReference type="InterPro" id="IPR044880">
    <property type="entry name" value="NCX_ion-bd_dom_sf"/>
</dbReference>
<feature type="transmembrane region" description="Helical" evidence="8">
    <location>
        <begin position="165"/>
        <end position="188"/>
    </location>
</feature>
<feature type="transmembrane region" description="Helical" evidence="8">
    <location>
        <begin position="95"/>
        <end position="114"/>
    </location>
</feature>
<evidence type="ECO:0000256" key="1">
    <source>
        <dbReference type="ARBA" id="ARBA00004141"/>
    </source>
</evidence>
<feature type="transmembrane region" description="Helical" evidence="8">
    <location>
        <begin position="794"/>
        <end position="812"/>
    </location>
</feature>
<gene>
    <name evidence="11" type="ORF">DB88DRAFT_493438</name>
</gene>
<feature type="transmembrane region" description="Helical" evidence="8">
    <location>
        <begin position="126"/>
        <end position="145"/>
    </location>
</feature>
<feature type="region of interest" description="Disordered" evidence="7">
    <location>
        <begin position="269"/>
        <end position="332"/>
    </location>
</feature>
<feature type="compositionally biased region" description="Basic and acidic residues" evidence="7">
    <location>
        <begin position="515"/>
        <end position="525"/>
    </location>
</feature>
<feature type="region of interest" description="Disordered" evidence="7">
    <location>
        <begin position="34"/>
        <end position="57"/>
    </location>
</feature>
<evidence type="ECO:0000256" key="3">
    <source>
        <dbReference type="ARBA" id="ARBA00022448"/>
    </source>
</evidence>
<evidence type="ECO:0000256" key="4">
    <source>
        <dbReference type="ARBA" id="ARBA00022692"/>
    </source>
</evidence>
<evidence type="ECO:0000313" key="12">
    <source>
        <dbReference type="Proteomes" id="UP001182556"/>
    </source>
</evidence>
<keyword evidence="5 8" id="KW-1133">Transmembrane helix</keyword>
<evidence type="ECO:0000256" key="2">
    <source>
        <dbReference type="ARBA" id="ARBA00008170"/>
    </source>
</evidence>
<keyword evidence="4 8" id="KW-0812">Transmembrane</keyword>
<dbReference type="InterPro" id="IPR036259">
    <property type="entry name" value="MFS_trans_sf"/>
</dbReference>
<evidence type="ECO:0000256" key="7">
    <source>
        <dbReference type="SAM" id="MobiDB-lite"/>
    </source>
</evidence>
<dbReference type="GO" id="GO:0016020">
    <property type="term" value="C:membrane"/>
    <property type="evidence" value="ECO:0007669"/>
    <property type="project" value="UniProtKB-SubCell"/>
</dbReference>
<keyword evidence="9" id="KW-0732">Signal</keyword>
<evidence type="ECO:0000313" key="11">
    <source>
        <dbReference type="EMBL" id="KAK1923004.1"/>
    </source>
</evidence>
<feature type="transmembrane region" description="Helical" evidence="8">
    <location>
        <begin position="832"/>
        <end position="853"/>
    </location>
</feature>
<sequence>MSALKRRAWLLLAATITLQLVLIRSSHSLKHINHPVHPVHPSDPHNHHPSSNAHRSSPLHTLLRRGQGEQEPHESLFALPYADWYDNSSRSARPFVILSLIFILTFLFSFIGISASDFFCPNLATIAAYLGLNESTAGVTFLAFGNGSPDVFSTFSAMRGGTFSLAIGELIGAATFIISIVVGTIALIEPFHVPRNAFLRDVLFFTAAVIMVVTVLRDGRLTMYESGSMVLLYILYVGVVVGGNWWSRRRSDKETAKALGWADGGTIGAEEGDAARSRRPSGRSLGVSTHRPDPYPFAETGPVDNIHSRGRSRASSIIHSSASNSPSLTPQRVRIRRHNSHNPPHSPEFGTTRANFSLLGAIEFRDVVNSLKRESESRGTTPIRSPGDDNRQDYFSPVHIPSNHRRASSVATLGMYGRGRQVSGSRGRQRSASNVGPQGPTSANFTSTLPSPILSVGQLSPTSPAVSPLDPASGPGSTVRPGFTEPNPWKDQLGKPPSALPTPELLLPSAPNVNRPERPKIEIPKRRQLSAPKIPSISITDPSGLPGAPSPPPESSYSPPLARESRFKVRRRTRLALRILFPSLQSFRHKSYLGMFLAITSVPAILALTVTLPVVDDGPRDEGAVALPMDDDEAFDGHAGDEFDQLDQQGEDGDVDEEDQLLAPDVGEELHHLVDRGFSPLHSPLGRIHHTALRRMASREALSPGSDQGEFAEEDVGDASKEMEEELEEEEAMEFHPVLTAVQCILGPAFCTLIIFNEASYFRWVLLGAVLGGTVCAVLTLWFATDGSSRTWRLVRCFAGFVCSMVWIAAIADEVVSVLQALGEILGLSDAIIGLTIFAVGNSLADLVANVTVAQFAPAMAYAACFGGPMLNLLLGVGGSGTYHMITYPKSSPVTLHFSPTLWVSASGLVVMLVATAVFVPLNDYKIDRRWAVCLIIAYGVLMTVNVVVEVKTGRS</sequence>
<feature type="compositionally biased region" description="Low complexity" evidence="7">
    <location>
        <begin position="418"/>
        <end position="433"/>
    </location>
</feature>
<dbReference type="PANTHER" id="PTHR12266:SF0">
    <property type="entry name" value="MITOCHONDRIAL SODIUM_CALCIUM EXCHANGER PROTEIN"/>
    <property type="match status" value="1"/>
</dbReference>
<dbReference type="Proteomes" id="UP001182556">
    <property type="component" value="Unassembled WGS sequence"/>
</dbReference>
<dbReference type="EMBL" id="JAODAN010000007">
    <property type="protein sequence ID" value="KAK1923004.1"/>
    <property type="molecule type" value="Genomic_DNA"/>
</dbReference>
<feature type="region of interest" description="Disordered" evidence="7">
    <location>
        <begin position="699"/>
        <end position="724"/>
    </location>
</feature>
<feature type="region of interest" description="Disordered" evidence="7">
    <location>
        <begin position="372"/>
        <end position="565"/>
    </location>
</feature>
<dbReference type="SUPFAM" id="SSF103473">
    <property type="entry name" value="MFS general substrate transporter"/>
    <property type="match status" value="1"/>
</dbReference>
<feature type="transmembrane region" description="Helical" evidence="8">
    <location>
        <begin position="901"/>
        <end position="920"/>
    </location>
</feature>
<evidence type="ECO:0000256" key="6">
    <source>
        <dbReference type="ARBA" id="ARBA00023136"/>
    </source>
</evidence>
<protein>
    <submittedName>
        <fullName evidence="11">Sodium/calcium exchanger protein-domain-containing protein</fullName>
    </submittedName>
</protein>
<feature type="transmembrane region" description="Helical" evidence="8">
    <location>
        <begin position="228"/>
        <end position="247"/>
    </location>
</feature>
<feature type="chain" id="PRO_5042209533" evidence="9">
    <location>
        <begin position="29"/>
        <end position="956"/>
    </location>
</feature>
<evidence type="ECO:0000256" key="5">
    <source>
        <dbReference type="ARBA" id="ARBA00022989"/>
    </source>
</evidence>
<feature type="domain" description="Sodium/calcium exchanger membrane region" evidence="10">
    <location>
        <begin position="103"/>
        <end position="240"/>
    </location>
</feature>
<dbReference type="GO" id="GO:0006874">
    <property type="term" value="P:intracellular calcium ion homeostasis"/>
    <property type="evidence" value="ECO:0007669"/>
    <property type="project" value="TreeGrafter"/>
</dbReference>
<accession>A0AAD9CYB8</accession>
<dbReference type="GO" id="GO:0008324">
    <property type="term" value="F:monoatomic cation transmembrane transporter activity"/>
    <property type="evidence" value="ECO:0007669"/>
    <property type="project" value="TreeGrafter"/>
</dbReference>
<dbReference type="InterPro" id="IPR004837">
    <property type="entry name" value="NaCa_Exmemb"/>
</dbReference>
<feature type="domain" description="Sodium/calcium exchanger membrane region" evidence="10">
    <location>
        <begin position="798"/>
        <end position="946"/>
    </location>
</feature>
<evidence type="ECO:0000256" key="8">
    <source>
        <dbReference type="SAM" id="Phobius"/>
    </source>
</evidence>
<dbReference type="InterPro" id="IPR051359">
    <property type="entry name" value="CaCA_antiporter"/>
</dbReference>
<evidence type="ECO:0000256" key="9">
    <source>
        <dbReference type="SAM" id="SignalP"/>
    </source>
</evidence>
<feature type="transmembrane region" description="Helical" evidence="8">
    <location>
        <begin position="761"/>
        <end position="782"/>
    </location>
</feature>
<dbReference type="AlphaFoldDB" id="A0AAD9CYB8"/>
<dbReference type="Gene3D" id="1.20.1420.30">
    <property type="entry name" value="NCX, central ion-binding region"/>
    <property type="match status" value="2"/>
</dbReference>
<comment type="similarity">
    <text evidence="2">Belongs to the Ca(2+):cation antiporter (CaCA) (TC 2.A.19) family.</text>
</comment>
<dbReference type="PANTHER" id="PTHR12266">
    <property type="entry name" value="NA+/CA2+ K+ INDEPENDENT EXCHANGER"/>
    <property type="match status" value="1"/>
</dbReference>
<keyword evidence="3" id="KW-0813">Transport</keyword>
<feature type="compositionally biased region" description="Acidic residues" evidence="7">
    <location>
        <begin position="642"/>
        <end position="655"/>
    </location>
</feature>
<keyword evidence="6 8" id="KW-0472">Membrane</keyword>
<feature type="transmembrane region" description="Helical" evidence="8">
    <location>
        <begin position="860"/>
        <end position="881"/>
    </location>
</feature>